<protein>
    <recommendedName>
        <fullName evidence="3">Peptidase</fullName>
    </recommendedName>
</protein>
<dbReference type="RefSeq" id="WP_200342929.1">
    <property type="nucleotide sequence ID" value="NZ_NRRL01000100.1"/>
</dbReference>
<keyword evidence="2" id="KW-1185">Reference proteome</keyword>
<dbReference type="EMBL" id="NRRL01000100">
    <property type="protein sequence ID" value="MBK1670561.1"/>
    <property type="molecule type" value="Genomic_DNA"/>
</dbReference>
<name>A0ABS1DJ85_9PROT</name>
<reference evidence="1 2" key="1">
    <citation type="journal article" date="2020" name="Microorganisms">
        <title>Osmotic Adaptation and Compatible Solute Biosynthesis of Phototrophic Bacteria as Revealed from Genome Analyses.</title>
        <authorList>
            <person name="Imhoff J.F."/>
            <person name="Rahn T."/>
            <person name="Kunzel S."/>
            <person name="Keller A."/>
            <person name="Neulinger S.C."/>
        </authorList>
    </citation>
    <scope>NUCLEOTIDE SEQUENCE [LARGE SCALE GENOMIC DNA]</scope>
    <source>
        <strain evidence="1 2">DSM 9895</strain>
    </source>
</reference>
<accession>A0ABS1DJ85</accession>
<proteinExistence type="predicted"/>
<organism evidence="1 2">
    <name type="scientific">Rhodovibrio sodomensis</name>
    <dbReference type="NCBI Taxonomy" id="1088"/>
    <lineage>
        <taxon>Bacteria</taxon>
        <taxon>Pseudomonadati</taxon>
        <taxon>Pseudomonadota</taxon>
        <taxon>Alphaproteobacteria</taxon>
        <taxon>Rhodospirillales</taxon>
        <taxon>Rhodovibrionaceae</taxon>
        <taxon>Rhodovibrio</taxon>
    </lineage>
</organism>
<comment type="caution">
    <text evidence="1">The sequence shown here is derived from an EMBL/GenBank/DDBJ whole genome shotgun (WGS) entry which is preliminary data.</text>
</comment>
<evidence type="ECO:0000313" key="1">
    <source>
        <dbReference type="EMBL" id="MBK1670561.1"/>
    </source>
</evidence>
<dbReference type="Proteomes" id="UP001296873">
    <property type="component" value="Unassembled WGS sequence"/>
</dbReference>
<gene>
    <name evidence="1" type="ORF">CKO28_21295</name>
</gene>
<evidence type="ECO:0008006" key="3">
    <source>
        <dbReference type="Google" id="ProtNLM"/>
    </source>
</evidence>
<sequence length="186" mass="19677">MSQTAQIRDYPVATALSIGLSVDGRTVFAAADTRAHGRRAVLLAESTLQKLLDHAGDALRGLSPASADQPVPADRLPGERIGAAAADGGRFAPYADWEDAPTVLANEVTVSQQDGHLLLAFAGTRQSFGRGRAHDGEPAFKLLLDRDTAYRLLGILGQRARGAGLIQETAAAWLFEMAPAAPTWVH</sequence>
<evidence type="ECO:0000313" key="2">
    <source>
        <dbReference type="Proteomes" id="UP001296873"/>
    </source>
</evidence>